<evidence type="ECO:0000313" key="1">
    <source>
        <dbReference type="EMBL" id="MCH92571.1"/>
    </source>
</evidence>
<gene>
    <name evidence="1" type="ORF">A2U01_0013511</name>
</gene>
<dbReference type="Gene3D" id="2.40.50.140">
    <property type="entry name" value="Nucleic acid-binding proteins"/>
    <property type="match status" value="3"/>
</dbReference>
<sequence>GEVYKLSNFVVAPVVGSYRPTMHPFKLIFQKKTKVQNVEKSDIPILGLSFTDLAEVSSYSDDYDYLIDVIGLMSGISNELEYIRDGKVTKMVVLELTDNSGKCECALFGDYVDELQRLIGKSPSGVHVVAIQFAKVKIFRGKASIQNVMNTTRIFVDPEIKEASELRKGLAIVGNDSTPVITTTGPRPRPSFVEDFVMSKYKKSIEQINSMNEHEVFVVSAVIESLVDGESWWYPACNCHRAVIPDSGAFYCKGCEKHVYVTIPRLPPN</sequence>
<dbReference type="AlphaFoldDB" id="A0A392MYI1"/>
<name>A0A392MYI1_9FABA</name>
<reference evidence="1 2" key="1">
    <citation type="journal article" date="2018" name="Front. Plant Sci.">
        <title>Red Clover (Trifolium pratense) and Zigzag Clover (T. medium) - A Picture of Genomic Similarities and Differences.</title>
        <authorList>
            <person name="Dluhosova J."/>
            <person name="Istvanek J."/>
            <person name="Nedelnik J."/>
            <person name="Repkova J."/>
        </authorList>
    </citation>
    <scope>NUCLEOTIDE SEQUENCE [LARGE SCALE GENOMIC DNA]</scope>
    <source>
        <strain evidence="2">cv. 10/8</strain>
        <tissue evidence="1">Leaf</tissue>
    </source>
</reference>
<accession>A0A392MYI1</accession>
<organism evidence="1 2">
    <name type="scientific">Trifolium medium</name>
    <dbReference type="NCBI Taxonomy" id="97028"/>
    <lineage>
        <taxon>Eukaryota</taxon>
        <taxon>Viridiplantae</taxon>
        <taxon>Streptophyta</taxon>
        <taxon>Embryophyta</taxon>
        <taxon>Tracheophyta</taxon>
        <taxon>Spermatophyta</taxon>
        <taxon>Magnoliopsida</taxon>
        <taxon>eudicotyledons</taxon>
        <taxon>Gunneridae</taxon>
        <taxon>Pentapetalae</taxon>
        <taxon>rosids</taxon>
        <taxon>fabids</taxon>
        <taxon>Fabales</taxon>
        <taxon>Fabaceae</taxon>
        <taxon>Papilionoideae</taxon>
        <taxon>50 kb inversion clade</taxon>
        <taxon>NPAAA clade</taxon>
        <taxon>Hologalegina</taxon>
        <taxon>IRL clade</taxon>
        <taxon>Trifolieae</taxon>
        <taxon>Trifolium</taxon>
    </lineage>
</organism>
<dbReference type="PANTHER" id="PTHR47165:SF4">
    <property type="entry name" value="OS03G0429900 PROTEIN"/>
    <property type="match status" value="1"/>
</dbReference>
<dbReference type="Proteomes" id="UP000265520">
    <property type="component" value="Unassembled WGS sequence"/>
</dbReference>
<dbReference type="InterPro" id="IPR012340">
    <property type="entry name" value="NA-bd_OB-fold"/>
</dbReference>
<dbReference type="PANTHER" id="PTHR47165">
    <property type="entry name" value="OS03G0429900 PROTEIN"/>
    <property type="match status" value="1"/>
</dbReference>
<keyword evidence="2" id="KW-1185">Reference proteome</keyword>
<feature type="non-terminal residue" evidence="1">
    <location>
        <position position="1"/>
    </location>
</feature>
<evidence type="ECO:0000313" key="2">
    <source>
        <dbReference type="Proteomes" id="UP000265520"/>
    </source>
</evidence>
<proteinExistence type="predicted"/>
<comment type="caution">
    <text evidence="1">The sequence shown here is derived from an EMBL/GenBank/DDBJ whole genome shotgun (WGS) entry which is preliminary data.</text>
</comment>
<protein>
    <submittedName>
        <fullName evidence="1">Replication factor A protein</fullName>
    </submittedName>
</protein>
<dbReference type="EMBL" id="LXQA010022963">
    <property type="protein sequence ID" value="MCH92571.1"/>
    <property type="molecule type" value="Genomic_DNA"/>
</dbReference>
<dbReference type="CDD" id="cd04481">
    <property type="entry name" value="RPA1_DBD_B_like"/>
    <property type="match status" value="1"/>
</dbReference>
<dbReference type="SUPFAM" id="SSF50249">
    <property type="entry name" value="Nucleic acid-binding proteins"/>
    <property type="match status" value="2"/>
</dbReference>